<dbReference type="InterPro" id="IPR043502">
    <property type="entry name" value="DNA/RNA_pol_sf"/>
</dbReference>
<name>A0AA38W2N5_9ASTR</name>
<evidence type="ECO:0000256" key="1">
    <source>
        <dbReference type="SAM" id="MobiDB-lite"/>
    </source>
</evidence>
<evidence type="ECO:0000313" key="3">
    <source>
        <dbReference type="EMBL" id="KAJ9535489.1"/>
    </source>
</evidence>
<dbReference type="GO" id="GO:0003824">
    <property type="term" value="F:catalytic activity"/>
    <property type="evidence" value="ECO:0007669"/>
    <property type="project" value="InterPro"/>
</dbReference>
<dbReference type="Pfam" id="PF03372">
    <property type="entry name" value="Exo_endo_phos"/>
    <property type="match status" value="1"/>
</dbReference>
<organism evidence="3 4">
    <name type="scientific">Centaurea solstitialis</name>
    <name type="common">yellow star-thistle</name>
    <dbReference type="NCBI Taxonomy" id="347529"/>
    <lineage>
        <taxon>Eukaryota</taxon>
        <taxon>Viridiplantae</taxon>
        <taxon>Streptophyta</taxon>
        <taxon>Embryophyta</taxon>
        <taxon>Tracheophyta</taxon>
        <taxon>Spermatophyta</taxon>
        <taxon>Magnoliopsida</taxon>
        <taxon>eudicotyledons</taxon>
        <taxon>Gunneridae</taxon>
        <taxon>Pentapetalae</taxon>
        <taxon>asterids</taxon>
        <taxon>campanulids</taxon>
        <taxon>Asterales</taxon>
        <taxon>Asteraceae</taxon>
        <taxon>Carduoideae</taxon>
        <taxon>Cardueae</taxon>
        <taxon>Centaureinae</taxon>
        <taxon>Centaurea</taxon>
    </lineage>
</organism>
<dbReference type="InterPro" id="IPR036691">
    <property type="entry name" value="Endo/exonu/phosph_ase_sf"/>
</dbReference>
<dbReference type="Pfam" id="PF13966">
    <property type="entry name" value="zf-RVT"/>
    <property type="match status" value="1"/>
</dbReference>
<keyword evidence="4" id="KW-1185">Reference proteome</keyword>
<proteinExistence type="predicted"/>
<dbReference type="InterPro" id="IPR026960">
    <property type="entry name" value="RVT-Znf"/>
</dbReference>
<gene>
    <name evidence="3" type="ORF">OSB04_un001388</name>
</gene>
<evidence type="ECO:0000313" key="4">
    <source>
        <dbReference type="Proteomes" id="UP001172457"/>
    </source>
</evidence>
<sequence length="1701" mass="192480">MVGDGVATTSEDDMEIVIPKKTVTLGSESEVVPDADNLNRTSVFDRLTIDKRLQFPNDATDVNGPNKLSFAAAVGSNGGSDRLQFFPLADKTKTKVKIPLELAKKASVAFLTTVCGYFLGPRLQFEVVKRYAQSSWGKFGFVDAMLNAKGMFFFKFNDVGGANQVAELGSVMIRGIPFFLSPWDCLKGLSRPEHTSCPLWVKFHNIPVVAFNNEGISRLASALGVPRQMDACTASMCDKAWGRPGFAKVLIDVWAVGELKRELEVVIPSLTRGEDTSVKIRVEYLWEPTQCDHCLVFGHKSASCAKAVATRKESLKKPEVDSEGFQLVTKKVWRQKTTVPPSGPGSTSNSKQGGVDTLDQSVSEGGTSVDVELASDSSKGEIPVVNERTQAHSGSLQQARGQQEKELESGVRDKVEQGGPDRRAETRLGMPSVFGKDLTKQVNSSALPKAPKPPIKGILKNPNRFNPLLTEEETGIDQGGGKDVHGRKTTMGGVNENLFLMFNIGAWNIRGLNASIKQTQVKEFLREQSVSICAILETHVHAQSLGNVCDHTFGKWNWLSNQMYCLHGTRIVVAWDARSADVVMVGMGEQFVHCEVHMHGSIEPFYCSFVYGANHGQQRKELWSALRRFKVFLNDKPWVVLGDFNALLFPHDAYGGVSRRNGDMLEFADCIEDVDLFDVQYMGIQYTWCQKPSVEGGILRKLDRILANAEFTSRFHDAHARFLPRGLSDHSPGLLAFTGGIRKVVHGFKFDNFLVNDPNFLLIVHQGWQLQVEGTFMHRVLVRLKHLKTPLRKLRSSYHNLSKLANSLKVELDVIQLACDLDPANVALRDDLTALRVAYMQACRNDELAARQRAKVRWLREGDSNTRFFHQVVKEKRHTHHIQSIQSSDGNFVYGSEVPKAFVEHLKQYLGVADEAVNPNMPPDLFGSTLTNQEAINMIRAISDDEIRTAMFCIGNEKAPGSDGFTSKFFKKAWSIIGADVTIAIHNFFYRARLAKELNHTLICMLPKVPNASRVTEYRPISCCSVLYKCISKVLVSRMKGSLDHLVGRYQSAFVPGRRIADNILMAHELVVAYHKESGPPRCAFKIDIRKAYDMVDWRYLINVLRNLHFHSVFIKWIEEMLTTPTFSINVNGETHGYFHGKRGIRQGDPLSPYLFTLIMEGFSAIFKRCIAEAAEFGFHSGCEQMELTHLCFADDLFVFTRGDVQSVEVLKKALDLFAIHSGLKANLEKSEIFFGNVPADTRIAIRNCLPFRLGSFPIRYLGVPLSPVRLKRSDYGVLTMKIRNRIQNWKMKFLSFAGRRQLVISVLQGLQLYWMAIYVFPAAVVHDIEGLLREFLWAHGTATRGKCHVAWRDVCLPLSSGGLGFKRLDWWNRALVAKHIWDLVTHRNSLWVTWVHHHSLRGCQFWIARRNARWSWVLSKIMDIRSRVRRFIKVTIGDGANTHAWEDSWITCGPLSSFLTPRFIHNNDLTMQASVADLIHFTGGVWPQNWIDRVPILANHPMPPISQDSDSIWWTGANGLTNFTVKIAYESLQGDIVEVPWHKAVWFRGHIPKHAFVMWMACRRRLMTQDRMMHWKEVPPDLKCSLCKLVMDSHEHLFFQCPFSVQVWQKVCAGLQWTMMPNTWDAIMITISDVTTQPKQLIHKLALSAMVYAIWRERNRRLFTEERLNAQHIAVQVLSTVRLREAWKMRRRTSAVRDDN</sequence>
<feature type="region of interest" description="Disordered" evidence="1">
    <location>
        <begin position="332"/>
        <end position="427"/>
    </location>
</feature>
<feature type="compositionally biased region" description="Polar residues" evidence="1">
    <location>
        <begin position="387"/>
        <end position="401"/>
    </location>
</feature>
<dbReference type="SUPFAM" id="SSF56672">
    <property type="entry name" value="DNA/RNA polymerases"/>
    <property type="match status" value="1"/>
</dbReference>
<dbReference type="SUPFAM" id="SSF56219">
    <property type="entry name" value="DNase I-like"/>
    <property type="match status" value="1"/>
</dbReference>
<feature type="compositionally biased region" description="Polar residues" evidence="1">
    <location>
        <begin position="335"/>
        <end position="366"/>
    </location>
</feature>
<dbReference type="PANTHER" id="PTHR33116">
    <property type="entry name" value="REVERSE TRANSCRIPTASE ZINC-BINDING DOMAIN-CONTAINING PROTEIN-RELATED-RELATED"/>
    <property type="match status" value="1"/>
</dbReference>
<dbReference type="Gene3D" id="3.60.10.10">
    <property type="entry name" value="Endonuclease/exonuclease/phosphatase"/>
    <property type="match status" value="1"/>
</dbReference>
<comment type="caution">
    <text evidence="3">The sequence shown here is derived from an EMBL/GenBank/DDBJ whole genome shotgun (WGS) entry which is preliminary data.</text>
</comment>
<dbReference type="Pfam" id="PF00078">
    <property type="entry name" value="RVT_1"/>
    <property type="match status" value="1"/>
</dbReference>
<evidence type="ECO:0000259" key="2">
    <source>
        <dbReference type="PROSITE" id="PS50878"/>
    </source>
</evidence>
<dbReference type="Proteomes" id="UP001172457">
    <property type="component" value="Unassembled WGS sequence"/>
</dbReference>
<dbReference type="InterPro" id="IPR005135">
    <property type="entry name" value="Endo/exonuclease/phosphatase"/>
</dbReference>
<dbReference type="InterPro" id="IPR000477">
    <property type="entry name" value="RT_dom"/>
</dbReference>
<feature type="domain" description="Reverse transcriptase" evidence="2">
    <location>
        <begin position="987"/>
        <end position="1266"/>
    </location>
</feature>
<protein>
    <recommendedName>
        <fullName evidence="2">Reverse transcriptase domain-containing protein</fullName>
    </recommendedName>
</protein>
<dbReference type="PANTHER" id="PTHR33116:SF84">
    <property type="entry name" value="RNA-DIRECTED DNA POLYMERASE"/>
    <property type="match status" value="1"/>
</dbReference>
<dbReference type="PROSITE" id="PS50878">
    <property type="entry name" value="RT_POL"/>
    <property type="match status" value="1"/>
</dbReference>
<dbReference type="EMBL" id="JARYMX010000229">
    <property type="protein sequence ID" value="KAJ9535489.1"/>
    <property type="molecule type" value="Genomic_DNA"/>
</dbReference>
<reference evidence="3" key="1">
    <citation type="submission" date="2023-03" db="EMBL/GenBank/DDBJ databases">
        <title>Chromosome-scale reference genome and RAD-based genetic map of yellow starthistle (Centaurea solstitialis) reveal putative structural variation and QTLs associated with invader traits.</title>
        <authorList>
            <person name="Reatini B."/>
            <person name="Cang F.A."/>
            <person name="Jiang Q."/>
            <person name="Mckibben M.T.W."/>
            <person name="Barker M.S."/>
            <person name="Rieseberg L.H."/>
            <person name="Dlugosch K.M."/>
        </authorList>
    </citation>
    <scope>NUCLEOTIDE SEQUENCE</scope>
    <source>
        <strain evidence="3">CAN-66</strain>
        <tissue evidence="3">Leaf</tissue>
    </source>
</reference>
<accession>A0AA38W2N5</accession>
<feature type="compositionally biased region" description="Basic and acidic residues" evidence="1">
    <location>
        <begin position="402"/>
        <end position="426"/>
    </location>
</feature>
<dbReference type="CDD" id="cd01650">
    <property type="entry name" value="RT_nLTR_like"/>
    <property type="match status" value="1"/>
</dbReference>